<accession>A0A2M9A8G9</accession>
<dbReference type="AlphaFoldDB" id="A0A2M9A8G9"/>
<organism evidence="1 2">
    <name type="scientific">Hallerella succinigenes</name>
    <dbReference type="NCBI Taxonomy" id="1896222"/>
    <lineage>
        <taxon>Bacteria</taxon>
        <taxon>Pseudomonadati</taxon>
        <taxon>Fibrobacterota</taxon>
        <taxon>Fibrobacteria</taxon>
        <taxon>Fibrobacterales</taxon>
        <taxon>Fibrobacteraceae</taxon>
        <taxon>Hallerella</taxon>
    </lineage>
</organism>
<protein>
    <submittedName>
        <fullName evidence="1">Uncharacterized protein</fullName>
    </submittedName>
</protein>
<reference evidence="1 2" key="1">
    <citation type="submission" date="2017-11" db="EMBL/GenBank/DDBJ databases">
        <title>Animal gut microbial communities from fecal samples from Wisconsin, USA.</title>
        <authorList>
            <person name="Neumann A."/>
        </authorList>
    </citation>
    <scope>NUCLEOTIDE SEQUENCE [LARGE SCALE GENOMIC DNA]</scope>
    <source>
        <strain evidence="1 2">UWS3</strain>
    </source>
</reference>
<sequence>MLWKVADNWFRKRRNFRRCRMKSMRFAGGVRKRCIGWQFRNSPLDEFFYEFGDPSLKFHGFVEIDDENFQYLSVSVNGFDEVAEICDVFEKYSDKVAGEPSTTPWKAELLEKGRKLLEKFRDRNYEP</sequence>
<dbReference type="EMBL" id="PGEX01000001">
    <property type="protein sequence ID" value="PJJ41907.1"/>
    <property type="molecule type" value="Genomic_DNA"/>
</dbReference>
<evidence type="ECO:0000313" key="1">
    <source>
        <dbReference type="EMBL" id="PJJ41907.1"/>
    </source>
</evidence>
<gene>
    <name evidence="1" type="ORF">BGX16_1913</name>
</gene>
<comment type="caution">
    <text evidence="1">The sequence shown here is derived from an EMBL/GenBank/DDBJ whole genome shotgun (WGS) entry which is preliminary data.</text>
</comment>
<proteinExistence type="predicted"/>
<name>A0A2M9A8G9_9BACT</name>
<dbReference type="Proteomes" id="UP000231134">
    <property type="component" value="Unassembled WGS sequence"/>
</dbReference>
<keyword evidence="2" id="KW-1185">Reference proteome</keyword>
<evidence type="ECO:0000313" key="2">
    <source>
        <dbReference type="Proteomes" id="UP000231134"/>
    </source>
</evidence>